<dbReference type="EMBL" id="BRXY01000467">
    <property type="protein sequence ID" value="GMH96401.1"/>
    <property type="molecule type" value="Genomic_DNA"/>
</dbReference>
<gene>
    <name evidence="2" type="ORF">TrST_g14033</name>
</gene>
<name>A0A9W7BS06_9STRA</name>
<dbReference type="Proteomes" id="UP001165085">
    <property type="component" value="Unassembled WGS sequence"/>
</dbReference>
<protein>
    <submittedName>
        <fullName evidence="2">Uncharacterized protein</fullName>
    </submittedName>
</protein>
<evidence type="ECO:0000313" key="2">
    <source>
        <dbReference type="EMBL" id="GMH96401.1"/>
    </source>
</evidence>
<dbReference type="Pfam" id="PF10961">
    <property type="entry name" value="SelK_SelG"/>
    <property type="match status" value="1"/>
</dbReference>
<dbReference type="OrthoDB" id="194966at2759"/>
<evidence type="ECO:0000313" key="3">
    <source>
        <dbReference type="Proteomes" id="UP001165085"/>
    </source>
</evidence>
<sequence length="106" mass="11257">MGSHSSSVLYLNADGTVTETKPFTVTGAITGTFSFFMDIFQLFFDSIFSTKDQIKAKRGNRSSGGGGNYSQRNQSFNSRDAVRRRGPNVKTVGDMKAADAACGGGG</sequence>
<organism evidence="2 3">
    <name type="scientific">Triparma strigata</name>
    <dbReference type="NCBI Taxonomy" id="1606541"/>
    <lineage>
        <taxon>Eukaryota</taxon>
        <taxon>Sar</taxon>
        <taxon>Stramenopiles</taxon>
        <taxon>Ochrophyta</taxon>
        <taxon>Bolidophyceae</taxon>
        <taxon>Parmales</taxon>
        <taxon>Triparmaceae</taxon>
        <taxon>Triparma</taxon>
    </lineage>
</organism>
<feature type="region of interest" description="Disordered" evidence="1">
    <location>
        <begin position="55"/>
        <end position="106"/>
    </location>
</feature>
<evidence type="ECO:0000256" key="1">
    <source>
        <dbReference type="SAM" id="MobiDB-lite"/>
    </source>
</evidence>
<keyword evidence="3" id="KW-1185">Reference proteome</keyword>
<comment type="caution">
    <text evidence="2">The sequence shown here is derived from an EMBL/GenBank/DDBJ whole genome shotgun (WGS) entry which is preliminary data.</text>
</comment>
<reference evidence="3" key="1">
    <citation type="journal article" date="2023" name="Commun. Biol.">
        <title>Genome analysis of Parmales, the sister group of diatoms, reveals the evolutionary specialization of diatoms from phago-mixotrophs to photoautotrophs.</title>
        <authorList>
            <person name="Ban H."/>
            <person name="Sato S."/>
            <person name="Yoshikawa S."/>
            <person name="Yamada K."/>
            <person name="Nakamura Y."/>
            <person name="Ichinomiya M."/>
            <person name="Sato N."/>
            <person name="Blanc-Mathieu R."/>
            <person name="Endo H."/>
            <person name="Kuwata A."/>
            <person name="Ogata H."/>
        </authorList>
    </citation>
    <scope>NUCLEOTIDE SEQUENCE [LARGE SCALE GENOMIC DNA]</scope>
    <source>
        <strain evidence="3">NIES 3701</strain>
    </source>
</reference>
<proteinExistence type="predicted"/>
<accession>A0A9W7BS06</accession>
<dbReference type="InterPro" id="IPR024491">
    <property type="entry name" value="Se_SelK/SelG"/>
</dbReference>
<dbReference type="AlphaFoldDB" id="A0A9W7BS06"/>